<evidence type="ECO:0000313" key="3">
    <source>
        <dbReference type="Proteomes" id="UP001596254"/>
    </source>
</evidence>
<dbReference type="Proteomes" id="UP001596254">
    <property type="component" value="Unassembled WGS sequence"/>
</dbReference>
<feature type="chain" id="PRO_5046990104" evidence="1">
    <location>
        <begin position="20"/>
        <end position="298"/>
    </location>
</feature>
<evidence type="ECO:0000313" key="2">
    <source>
        <dbReference type="EMBL" id="MFC6208373.1"/>
    </source>
</evidence>
<reference evidence="3" key="1">
    <citation type="journal article" date="2019" name="Int. J. Syst. Evol. Microbiol.">
        <title>The Global Catalogue of Microorganisms (GCM) 10K type strain sequencing project: providing services to taxonomists for standard genome sequencing and annotation.</title>
        <authorList>
            <consortium name="The Broad Institute Genomics Platform"/>
            <consortium name="The Broad Institute Genome Sequencing Center for Infectious Disease"/>
            <person name="Wu L."/>
            <person name="Ma J."/>
        </authorList>
    </citation>
    <scope>NUCLEOTIDE SEQUENCE [LARGE SCALE GENOMIC DNA]</scope>
    <source>
        <strain evidence="3">CCM 8905</strain>
    </source>
</reference>
<dbReference type="RefSeq" id="WP_125692864.1">
    <property type="nucleotide sequence ID" value="NZ_JBHSSK010000044.1"/>
</dbReference>
<accession>A0ABW1SW70</accession>
<feature type="signal peptide" evidence="1">
    <location>
        <begin position="1"/>
        <end position="19"/>
    </location>
</feature>
<keyword evidence="3" id="KW-1185">Reference proteome</keyword>
<comment type="caution">
    <text evidence="2">The sequence shown here is derived from an EMBL/GenBank/DDBJ whole genome shotgun (WGS) entry which is preliminary data.</text>
</comment>
<dbReference type="EMBL" id="JBHSSK010000044">
    <property type="protein sequence ID" value="MFC6208373.1"/>
    <property type="molecule type" value="Genomic_DNA"/>
</dbReference>
<name>A0ABW1SW70_9LACO</name>
<protein>
    <submittedName>
        <fullName evidence="2">Uncharacterized protein</fullName>
    </submittedName>
</protein>
<keyword evidence="1" id="KW-0732">Signal</keyword>
<sequence>MKKHIFAFIGLLTLSTGFALGFTDSNASAKAVKVPSSLRGTWYHYDPFYDSYEKLTATTYHFKISGINGTSSYSGVKFPSYANGHADMYVSKTPKGYYRIGKYGTDDEGMWKRVNHKGHPAIKQPWHEIPDTGTYVDYWYKTKAIAKHPSVKYKASKFNGYYYDKYTPAYLQADEGPQKLYTSASDANSKSGHYITVKSIYKKYYAKWDSESNDVIRIRVNGKTYYQKDNSGFQSFNSWKDGNRISSPYSPTSRSKIVMRHGDKYSKSKYWDKVEHYKTGVLILKSWKFTNSGWVKDR</sequence>
<organism evidence="2 3">
    <name type="scientific">Levilactobacillus tongjiangensis</name>
    <dbReference type="NCBI Taxonomy" id="2486023"/>
    <lineage>
        <taxon>Bacteria</taxon>
        <taxon>Bacillati</taxon>
        <taxon>Bacillota</taxon>
        <taxon>Bacilli</taxon>
        <taxon>Lactobacillales</taxon>
        <taxon>Lactobacillaceae</taxon>
        <taxon>Levilactobacillus</taxon>
    </lineage>
</organism>
<proteinExistence type="predicted"/>
<gene>
    <name evidence="2" type="ORF">ACFP1G_13015</name>
</gene>
<evidence type="ECO:0000256" key="1">
    <source>
        <dbReference type="SAM" id="SignalP"/>
    </source>
</evidence>